<dbReference type="Proteomes" id="UP000332515">
    <property type="component" value="Unassembled WGS sequence"/>
</dbReference>
<dbReference type="PANTHER" id="PTHR11709:SF2">
    <property type="entry name" value="MULTICOPPER OXIDASE LPR1"/>
    <property type="match status" value="1"/>
</dbReference>
<name>A0A6A7Y3Z8_9HYPH</name>
<evidence type="ECO:0000313" key="6">
    <source>
        <dbReference type="EMBL" id="MQT13843.1"/>
    </source>
</evidence>
<dbReference type="SUPFAM" id="SSF49503">
    <property type="entry name" value="Cupredoxins"/>
    <property type="match status" value="3"/>
</dbReference>
<dbReference type="GO" id="GO:0016491">
    <property type="term" value="F:oxidoreductase activity"/>
    <property type="evidence" value="ECO:0007669"/>
    <property type="project" value="UniProtKB-KW"/>
</dbReference>
<evidence type="ECO:0000256" key="1">
    <source>
        <dbReference type="ARBA" id="ARBA00022723"/>
    </source>
</evidence>
<proteinExistence type="predicted"/>
<dbReference type="InterPro" id="IPR002355">
    <property type="entry name" value="Cu_oxidase_Cu_BS"/>
</dbReference>
<dbReference type="Pfam" id="PF07732">
    <property type="entry name" value="Cu-oxidase_3"/>
    <property type="match status" value="1"/>
</dbReference>
<keyword evidence="1" id="KW-0479">Metal-binding</keyword>
<dbReference type="CDD" id="cd13906">
    <property type="entry name" value="CuRO_3_CumA_like"/>
    <property type="match status" value="1"/>
</dbReference>
<dbReference type="AlphaFoldDB" id="A0A6A7Y3Z8"/>
<dbReference type="PROSITE" id="PS51318">
    <property type="entry name" value="TAT"/>
    <property type="match status" value="1"/>
</dbReference>
<dbReference type="RefSeq" id="WP_153483263.1">
    <property type="nucleotide sequence ID" value="NZ_VWNA01000001.1"/>
</dbReference>
<feature type="chain" id="PRO_5025363160" evidence="3">
    <location>
        <begin position="24"/>
        <end position="492"/>
    </location>
</feature>
<evidence type="ECO:0000256" key="3">
    <source>
        <dbReference type="SAM" id="SignalP"/>
    </source>
</evidence>
<keyword evidence="3" id="KW-0732">Signal</keyword>
<feature type="domain" description="Plastocyanin-like" evidence="4">
    <location>
        <begin position="400"/>
        <end position="490"/>
    </location>
</feature>
<dbReference type="Pfam" id="PF07731">
    <property type="entry name" value="Cu-oxidase_2"/>
    <property type="match status" value="1"/>
</dbReference>
<evidence type="ECO:0000259" key="4">
    <source>
        <dbReference type="Pfam" id="PF07731"/>
    </source>
</evidence>
<evidence type="ECO:0000256" key="2">
    <source>
        <dbReference type="ARBA" id="ARBA00023002"/>
    </source>
</evidence>
<dbReference type="InterPro" id="IPR011707">
    <property type="entry name" value="Cu-oxidase-like_N"/>
</dbReference>
<accession>A0A6A7Y3Z8</accession>
<comment type="caution">
    <text evidence="6">The sequence shown here is derived from an EMBL/GenBank/DDBJ whole genome shotgun (WGS) entry which is preliminary data.</text>
</comment>
<dbReference type="Gene3D" id="2.60.40.420">
    <property type="entry name" value="Cupredoxins - blue copper proteins"/>
    <property type="match status" value="3"/>
</dbReference>
<dbReference type="EMBL" id="VWNA01000001">
    <property type="protein sequence ID" value="MQT13843.1"/>
    <property type="molecule type" value="Genomic_DNA"/>
</dbReference>
<keyword evidence="2" id="KW-0560">Oxidoreductase</keyword>
<organism evidence="6 7">
    <name type="scientific">Segnochrobactrum spirostomi</name>
    <dbReference type="NCBI Taxonomy" id="2608987"/>
    <lineage>
        <taxon>Bacteria</taxon>
        <taxon>Pseudomonadati</taxon>
        <taxon>Pseudomonadota</taxon>
        <taxon>Alphaproteobacteria</taxon>
        <taxon>Hyphomicrobiales</taxon>
        <taxon>Segnochrobactraceae</taxon>
        <taxon>Segnochrobactrum</taxon>
    </lineage>
</organism>
<dbReference type="InterPro" id="IPR006311">
    <property type="entry name" value="TAT_signal"/>
</dbReference>
<gene>
    <name evidence="6" type="ORF">F0357_14580</name>
</gene>
<evidence type="ECO:0000259" key="5">
    <source>
        <dbReference type="Pfam" id="PF07732"/>
    </source>
</evidence>
<dbReference type="PROSITE" id="PS00079">
    <property type="entry name" value="MULTICOPPER_OXIDASE1"/>
    <property type="match status" value="1"/>
</dbReference>
<dbReference type="PROSITE" id="PS00080">
    <property type="entry name" value="MULTICOPPER_OXIDASE2"/>
    <property type="match status" value="1"/>
</dbReference>
<feature type="domain" description="Plastocyanin-like" evidence="5">
    <location>
        <begin position="85"/>
        <end position="178"/>
    </location>
</feature>
<evidence type="ECO:0000313" key="7">
    <source>
        <dbReference type="Proteomes" id="UP000332515"/>
    </source>
</evidence>
<dbReference type="InterPro" id="IPR008972">
    <property type="entry name" value="Cupredoxin"/>
</dbReference>
<protein>
    <submittedName>
        <fullName evidence="6">Multicopper oxidase family protein</fullName>
    </submittedName>
</protein>
<dbReference type="InterPro" id="IPR011706">
    <property type="entry name" value="Cu-oxidase_C"/>
</dbReference>
<dbReference type="PANTHER" id="PTHR11709">
    <property type="entry name" value="MULTI-COPPER OXIDASE"/>
    <property type="match status" value="1"/>
</dbReference>
<sequence>MPTRRRFTLGLAATALAGAGAYAAGRVFVGRAAAYSTAELSQTAVPAPAREVAVSLMPAPRATALPAFGGHALPLWSFAPGDVFPNVVRLRFGETLVATVENGIPEGQEDLTVHWHGVRLPNAEDGVPYLTQKPIPFGSRFTYRFTPPDPGTYWFHTHCNTAESIGRGLIGVLIVEGDETRPYDADQLLCLKDWRVGTDGAAGGFLPFLTDSGASKAGTFGALRTVNGAVSPRFALPAGGDVRLRLINVDPTRVPEIGIEGAEAAIVAVDGAGIPPVPFKTWRLGPAMRLDLVVRMPPTGGEVRVVDYFAAEPVVLSTLVATGDTLARGAFDPAPLVRPAIPEPDLGAAERMPFVFSATAAGAAVGGADGIPFGPLCASEKTFWAINRAPWPNRGHAVLPPPLADLKRGRSYVFELANVTPHVHPIHIHGHTWRVVKSSAGPVIPHFADTVLVAPKERVEVAFVADNPGDWMLHCHIIEHQETGMMGFLRVA</sequence>
<keyword evidence="7" id="KW-1185">Reference proteome</keyword>
<feature type="signal peptide" evidence="3">
    <location>
        <begin position="1"/>
        <end position="23"/>
    </location>
</feature>
<dbReference type="InterPro" id="IPR033138">
    <property type="entry name" value="Cu_oxidase_CS"/>
</dbReference>
<dbReference type="GO" id="GO:0005507">
    <property type="term" value="F:copper ion binding"/>
    <property type="evidence" value="ECO:0007669"/>
    <property type="project" value="InterPro"/>
</dbReference>
<dbReference type="InterPro" id="IPR045087">
    <property type="entry name" value="Cu-oxidase_fam"/>
</dbReference>
<dbReference type="GO" id="GO:0030288">
    <property type="term" value="C:outer membrane-bounded periplasmic space"/>
    <property type="evidence" value="ECO:0007669"/>
    <property type="project" value="TreeGrafter"/>
</dbReference>
<reference evidence="6 7" key="1">
    <citation type="submission" date="2019-09" db="EMBL/GenBank/DDBJ databases">
        <title>Segnochrobactrum spirostomi gen. nov., sp. nov., isolated from the ciliate Spirostomum cf. yagiui and description of a novel family, Segnochrobactraceae fam. nov. within the order Rhizobiales of the class Alphaproteobacteria.</title>
        <authorList>
            <person name="Akter S."/>
            <person name="Shazib S.U.A."/>
            <person name="Shin M.K."/>
        </authorList>
    </citation>
    <scope>NUCLEOTIDE SEQUENCE [LARGE SCALE GENOMIC DNA]</scope>
    <source>
        <strain evidence="6 7">Sp-1</strain>
    </source>
</reference>